<keyword evidence="3" id="KW-1185">Reference proteome</keyword>
<dbReference type="PANTHER" id="PTHR41373">
    <property type="entry name" value="DUF2156 DOMAIN-CONTAINING PROTEIN"/>
    <property type="match status" value="1"/>
</dbReference>
<protein>
    <submittedName>
        <fullName evidence="2">DUF2156 domain-containing protein</fullName>
    </submittedName>
</protein>
<dbReference type="PANTHER" id="PTHR41373:SF1">
    <property type="entry name" value="PHOSPHATIDYLGLYCEROL LYSYLTRANSFERASE C-TERMINAL DOMAIN-CONTAINING PROTEIN"/>
    <property type="match status" value="1"/>
</dbReference>
<accession>A0A8I0AQQ6</accession>
<dbReference type="SUPFAM" id="SSF55729">
    <property type="entry name" value="Acyl-CoA N-acyltransferases (Nat)"/>
    <property type="match status" value="2"/>
</dbReference>
<dbReference type="Gene3D" id="3.40.630.30">
    <property type="match status" value="2"/>
</dbReference>
<sequence length="315" mass="35974">MELIKPTLSQLDILTPYLRGTSIRDCGFCPGNAILWAEEYHVSYTILSGMLVFISEEGGKPSSFTFPLGKGKDFVKDLQDPVYLQNAKAVFEEICAWFQSKGVTPSVHCATLEMYEIISGWYGKNFSYTLDPGDFDYIYTVEKLTGLHGKKLHGKRNHINSFLRNYPDYEYYTITDEHIDACLAVARYWVEKHDVLQPDLAEEHAYEYNIIRKALANRKKLQMTGGIIYVNHIPSAFTLGEPLTADTFDVHFEKADDSIDGIYPMINQSFVTHELQAYTYVNREEDLGLPGLRKSKMSYVPDILYKKGIIQLAEI</sequence>
<dbReference type="RefSeq" id="WP_117808751.1">
    <property type="nucleotide sequence ID" value="NZ_JACOOX010000006.1"/>
</dbReference>
<dbReference type="InterPro" id="IPR016732">
    <property type="entry name" value="UCP018688"/>
</dbReference>
<dbReference type="InterPro" id="IPR024320">
    <property type="entry name" value="LPG_synthase_C"/>
</dbReference>
<dbReference type="InterPro" id="IPR016181">
    <property type="entry name" value="Acyl_CoA_acyltransferase"/>
</dbReference>
<comment type="caution">
    <text evidence="2">The sequence shown here is derived from an EMBL/GenBank/DDBJ whole genome shotgun (WGS) entry which is preliminary data.</text>
</comment>
<dbReference type="Pfam" id="PF09924">
    <property type="entry name" value="LPG_synthase_C"/>
    <property type="match status" value="1"/>
</dbReference>
<feature type="domain" description="Phosphatidylglycerol lysyltransferase C-terminal" evidence="1">
    <location>
        <begin position="31"/>
        <end position="303"/>
    </location>
</feature>
<dbReference type="AlphaFoldDB" id="A0A8I0AQQ6"/>
<dbReference type="PIRSF" id="PIRSF018688">
    <property type="entry name" value="UCP018688"/>
    <property type="match status" value="1"/>
</dbReference>
<reference evidence="2 3" key="1">
    <citation type="submission" date="2020-08" db="EMBL/GenBank/DDBJ databases">
        <title>Genome public.</title>
        <authorList>
            <person name="Liu C."/>
            <person name="Sun Q."/>
        </authorList>
    </citation>
    <scope>NUCLEOTIDE SEQUENCE [LARGE SCALE GENOMIC DNA]</scope>
    <source>
        <strain evidence="2 3">NSJ-10</strain>
    </source>
</reference>
<organism evidence="2 3">
    <name type="scientific">Coprococcus hominis</name>
    <name type="common">ex Liu et al. 2022</name>
    <dbReference type="NCBI Taxonomy" id="2763039"/>
    <lineage>
        <taxon>Bacteria</taxon>
        <taxon>Bacillati</taxon>
        <taxon>Bacillota</taxon>
        <taxon>Clostridia</taxon>
        <taxon>Lachnospirales</taxon>
        <taxon>Lachnospiraceae</taxon>
        <taxon>Coprococcus</taxon>
    </lineage>
</organism>
<dbReference type="Proteomes" id="UP000615234">
    <property type="component" value="Unassembled WGS sequence"/>
</dbReference>
<evidence type="ECO:0000259" key="1">
    <source>
        <dbReference type="Pfam" id="PF09924"/>
    </source>
</evidence>
<dbReference type="EMBL" id="JACOOX010000006">
    <property type="protein sequence ID" value="MBC5663423.1"/>
    <property type="molecule type" value="Genomic_DNA"/>
</dbReference>
<evidence type="ECO:0000313" key="2">
    <source>
        <dbReference type="EMBL" id="MBC5663423.1"/>
    </source>
</evidence>
<gene>
    <name evidence="2" type="ORF">H8S09_11135</name>
</gene>
<evidence type="ECO:0000313" key="3">
    <source>
        <dbReference type="Proteomes" id="UP000615234"/>
    </source>
</evidence>
<proteinExistence type="predicted"/>
<name>A0A8I0AQQ6_9FIRM</name>